<dbReference type="Proteomes" id="UP000286415">
    <property type="component" value="Unassembled WGS sequence"/>
</dbReference>
<reference evidence="1 2" key="2">
    <citation type="journal article" date="2021" name="Genomics">
        <title>High-quality reference genome for Clonorchis sinensis.</title>
        <authorList>
            <person name="Young N.D."/>
            <person name="Stroehlein A.J."/>
            <person name="Kinkar L."/>
            <person name="Wang T."/>
            <person name="Sohn W.M."/>
            <person name="Chang B.C.H."/>
            <person name="Kaur P."/>
            <person name="Weisz D."/>
            <person name="Dudchenko O."/>
            <person name="Aiden E.L."/>
            <person name="Korhonen P.K."/>
            <person name="Gasser R.B."/>
        </authorList>
    </citation>
    <scope>NUCLEOTIDE SEQUENCE [LARGE SCALE GENOMIC DNA]</scope>
    <source>
        <strain evidence="1">Cs-k2</strain>
    </source>
</reference>
<organism evidence="1 2">
    <name type="scientific">Clonorchis sinensis</name>
    <name type="common">Chinese liver fluke</name>
    <dbReference type="NCBI Taxonomy" id="79923"/>
    <lineage>
        <taxon>Eukaryota</taxon>
        <taxon>Metazoa</taxon>
        <taxon>Spiralia</taxon>
        <taxon>Lophotrochozoa</taxon>
        <taxon>Platyhelminthes</taxon>
        <taxon>Trematoda</taxon>
        <taxon>Digenea</taxon>
        <taxon>Opisthorchiida</taxon>
        <taxon>Opisthorchiata</taxon>
        <taxon>Opisthorchiidae</taxon>
        <taxon>Clonorchis</taxon>
    </lineage>
</organism>
<accession>A0A3R7GYC4</accession>
<proteinExistence type="predicted"/>
<reference evidence="1 2" key="1">
    <citation type="journal article" date="2018" name="Biotechnol. Adv.">
        <title>Improved genomic resources and new bioinformatic workflow for the carcinogenic parasite Clonorchis sinensis: Biotechnological implications.</title>
        <authorList>
            <person name="Wang D."/>
            <person name="Korhonen P.K."/>
            <person name="Gasser R.B."/>
            <person name="Young N.D."/>
        </authorList>
    </citation>
    <scope>NUCLEOTIDE SEQUENCE [LARGE SCALE GENOMIC DNA]</scope>
    <source>
        <strain evidence="1">Cs-k2</strain>
    </source>
</reference>
<comment type="caution">
    <text evidence="1">The sequence shown here is derived from an EMBL/GenBank/DDBJ whole genome shotgun (WGS) entry which is preliminary data.</text>
</comment>
<evidence type="ECO:0000313" key="2">
    <source>
        <dbReference type="Proteomes" id="UP000286415"/>
    </source>
</evidence>
<protein>
    <submittedName>
        <fullName evidence="1">Uncharacterized protein</fullName>
    </submittedName>
</protein>
<dbReference type="AlphaFoldDB" id="A0A3R7GYC4"/>
<keyword evidence="2" id="KW-1185">Reference proteome</keyword>
<gene>
    <name evidence="1" type="ORF">CSKR_111792</name>
</gene>
<evidence type="ECO:0000313" key="1">
    <source>
        <dbReference type="EMBL" id="KAG5452972.1"/>
    </source>
</evidence>
<dbReference type="EMBL" id="NIRI02000013">
    <property type="protein sequence ID" value="KAG5452972.1"/>
    <property type="molecule type" value="Genomic_DNA"/>
</dbReference>
<sequence length="157" mass="17275">MPPEGSTRAGILPGCPSLNRGSREAEVGFEPRTFLLRYSTLMPLCHDLFGTYCEERNKMGEEPYIPASATRHSVDHAVPILRSQLHSGFSQSLSHISVWSKAGHLSAFATLNWTRNTALSLAKNGPACAMGSLTNTAFGVGHILRWKPRLHNRTLTF</sequence>
<name>A0A3R7GYC4_CLOSI</name>
<dbReference type="InParanoid" id="A0A3R7GYC4"/>